<evidence type="ECO:0000313" key="9">
    <source>
        <dbReference type="EMBL" id="CAG5089901.1"/>
    </source>
</evidence>
<keyword evidence="5" id="KW-0677">Repeat</keyword>
<keyword evidence="6" id="KW-0539">Nucleus</keyword>
<dbReference type="InterPro" id="IPR016024">
    <property type="entry name" value="ARM-type_fold"/>
</dbReference>
<dbReference type="InterPro" id="IPR000225">
    <property type="entry name" value="Armadillo"/>
</dbReference>
<evidence type="ECO:0000313" key="10">
    <source>
        <dbReference type="Proteomes" id="UP001158576"/>
    </source>
</evidence>
<organism evidence="9 10">
    <name type="scientific">Oikopleura dioica</name>
    <name type="common">Tunicate</name>
    <dbReference type="NCBI Taxonomy" id="34765"/>
    <lineage>
        <taxon>Eukaryota</taxon>
        <taxon>Metazoa</taxon>
        <taxon>Chordata</taxon>
        <taxon>Tunicata</taxon>
        <taxon>Appendicularia</taxon>
        <taxon>Copelata</taxon>
        <taxon>Oikopleuridae</taxon>
        <taxon>Oikopleura</taxon>
    </lineage>
</organism>
<dbReference type="InterPro" id="IPR038739">
    <property type="entry name" value="ARMC8/Vid28"/>
</dbReference>
<feature type="transmembrane region" description="Helical" evidence="8">
    <location>
        <begin position="45"/>
        <end position="64"/>
    </location>
</feature>
<dbReference type="PROSITE" id="PS50176">
    <property type="entry name" value="ARM_REPEAT"/>
    <property type="match status" value="1"/>
</dbReference>
<evidence type="ECO:0000256" key="7">
    <source>
        <dbReference type="PROSITE-ProRule" id="PRU00259"/>
    </source>
</evidence>
<evidence type="ECO:0000256" key="6">
    <source>
        <dbReference type="ARBA" id="ARBA00023242"/>
    </source>
</evidence>
<comment type="subcellular location">
    <subcellularLocation>
        <location evidence="2">Cytoplasm</location>
    </subcellularLocation>
    <subcellularLocation>
        <location evidence="1">Nucleus</location>
    </subcellularLocation>
</comment>
<reference evidence="9 10" key="1">
    <citation type="submission" date="2021-04" db="EMBL/GenBank/DDBJ databases">
        <authorList>
            <person name="Bliznina A."/>
        </authorList>
    </citation>
    <scope>NUCLEOTIDE SEQUENCE [LARGE SCALE GENOMIC DNA]</scope>
</reference>
<dbReference type="SUPFAM" id="SSF48371">
    <property type="entry name" value="ARM repeat"/>
    <property type="match status" value="2"/>
</dbReference>
<keyword evidence="10" id="KW-1185">Reference proteome</keyword>
<keyword evidence="8" id="KW-1133">Transmembrane helix</keyword>
<evidence type="ECO:0000256" key="5">
    <source>
        <dbReference type="ARBA" id="ARBA00022737"/>
    </source>
</evidence>
<dbReference type="PANTHER" id="PTHR15651">
    <property type="entry name" value="ARMADILLO REPEAT-CONTAINING PROTEIN 8"/>
    <property type="match status" value="1"/>
</dbReference>
<protein>
    <recommendedName>
        <fullName evidence="3">Armadillo repeat-containing protein 8</fullName>
    </recommendedName>
</protein>
<evidence type="ECO:0000256" key="8">
    <source>
        <dbReference type="SAM" id="Phobius"/>
    </source>
</evidence>
<name>A0ABN7RZV4_OIKDI</name>
<sequence length="777" mass="87990">MSEDSSWMLELHCRFGKWFLVLFLVFDVFVLAIKTINYHGTYEVLSIICDWVTLICFIGIMPSASFPSELAKVKATGQPFVDRLFSADPQVQWESVNDMRNLTAGNRRQKANFIVVGAIPRLVYIIQQEDCMDELRRDCITLLTSLAKGGNGNVTSLCDYGACDAVISILLSSQTNSVVLAAVRFLRTILMTVAHQHHKHRKTVTIESFILDKFEDEKLISRLVEILEFGNTSLKISSLEIIAKVASSKSKCLVIELVGIKLLEVLLKLLDRNDEPRLVAAGTRAMATLLEQSRVGRTFIYVSSGTNKIQNVMEKVLTNYRVKPTITYDANAPDFVRANAAQCLVTILSIEYRQQLSRNVCNVLSELCDPEKDPEIRIQTASSLTKLLRNRVYLQNHAFYSNRLPKKIEKFFQRPPAVDSSDVHSVQTFTKELNFFPRLRSAAFDLLAVLLSEDESLRDALLVHSCGSERSLLHVNWLMSRLSEGLNEHQDPANPESRALLISSLRCLRSISRSNRHLRTSLVDGDIYQIIVKLYEESRNDEEILSQIIPVVGNFLVDFCPYKDDFVGLVTDDFVENIKTGNKFIDHTLSALINMTYSGTLSNRYKDEVSSSISHEEFLELVQKYSSNESVIEKLGTLLRNLIHDNVIYVKSDSQDCLMEIFRQMLINLPITEVAVVQFLHAVINFSDHCEGVSKLCKDPDLLTYLIDLMTTGTEIVKTQIVVLVNNLLRNSDEAFPFRQRLLVDLGVLKAVDLLKNSSNHKINDAVKKIYSRLDEV</sequence>
<feature type="transmembrane region" description="Helical" evidence="8">
    <location>
        <begin position="15"/>
        <end position="33"/>
    </location>
</feature>
<dbReference type="Proteomes" id="UP001158576">
    <property type="component" value="Chromosome PAR"/>
</dbReference>
<dbReference type="InterPro" id="IPR011989">
    <property type="entry name" value="ARM-like"/>
</dbReference>
<gene>
    <name evidence="9" type="ORF">OKIOD_LOCUS3954</name>
</gene>
<dbReference type="PANTHER" id="PTHR15651:SF7">
    <property type="entry name" value="ARMADILLO REPEAT-CONTAINING PROTEIN 8"/>
    <property type="match status" value="1"/>
</dbReference>
<evidence type="ECO:0000256" key="1">
    <source>
        <dbReference type="ARBA" id="ARBA00004123"/>
    </source>
</evidence>
<evidence type="ECO:0000256" key="4">
    <source>
        <dbReference type="ARBA" id="ARBA00022490"/>
    </source>
</evidence>
<accession>A0ABN7RZV4</accession>
<keyword evidence="8" id="KW-0812">Transmembrane</keyword>
<evidence type="ECO:0000256" key="3">
    <source>
        <dbReference type="ARBA" id="ARBA00013746"/>
    </source>
</evidence>
<evidence type="ECO:0000256" key="2">
    <source>
        <dbReference type="ARBA" id="ARBA00004496"/>
    </source>
</evidence>
<feature type="repeat" description="ARM" evidence="7">
    <location>
        <begin position="117"/>
        <end position="147"/>
    </location>
</feature>
<dbReference type="EMBL" id="OU015568">
    <property type="protein sequence ID" value="CAG5089901.1"/>
    <property type="molecule type" value="Genomic_DNA"/>
</dbReference>
<keyword evidence="4" id="KW-0963">Cytoplasm</keyword>
<dbReference type="Gene3D" id="1.25.10.10">
    <property type="entry name" value="Leucine-rich Repeat Variant"/>
    <property type="match status" value="3"/>
</dbReference>
<proteinExistence type="predicted"/>
<keyword evidence="8" id="KW-0472">Membrane</keyword>